<comment type="catalytic activity">
    <reaction evidence="1">
        <text>ATP + H2O = ADP + phosphate + H(+)</text>
        <dbReference type="Rhea" id="RHEA:13065"/>
        <dbReference type="ChEBI" id="CHEBI:15377"/>
        <dbReference type="ChEBI" id="CHEBI:15378"/>
        <dbReference type="ChEBI" id="CHEBI:30616"/>
        <dbReference type="ChEBI" id="CHEBI:43474"/>
        <dbReference type="ChEBI" id="CHEBI:456216"/>
    </reaction>
</comment>
<feature type="non-terminal residue" evidence="3">
    <location>
        <position position="354"/>
    </location>
</feature>
<dbReference type="RefSeq" id="XP_002177489.1">
    <property type="nucleotide sequence ID" value="XM_002177453.1"/>
</dbReference>
<feature type="non-terminal residue" evidence="3">
    <location>
        <position position="1"/>
    </location>
</feature>
<dbReference type="InterPro" id="IPR004000">
    <property type="entry name" value="Actin"/>
</dbReference>
<dbReference type="AlphaFoldDB" id="B7FQY7"/>
<dbReference type="SMART" id="SM00268">
    <property type="entry name" value="ACTIN"/>
    <property type="match status" value="1"/>
</dbReference>
<proteinExistence type="inferred from homology"/>
<dbReference type="STRING" id="556484.B7FQY7"/>
<gene>
    <name evidence="3" type="ORF">PHATRDRAFT_3281</name>
</gene>
<dbReference type="GeneID" id="7196567"/>
<dbReference type="InParanoid" id="B7FQY7"/>
<dbReference type="eggNOG" id="KOG0680">
    <property type="taxonomic scope" value="Eukaryota"/>
</dbReference>
<evidence type="ECO:0000256" key="2">
    <source>
        <dbReference type="RuleBase" id="RU000487"/>
    </source>
</evidence>
<name>B7FQY7_PHATC</name>
<keyword evidence="4" id="KW-1185">Reference proteome</keyword>
<dbReference type="PaxDb" id="2850-Phatr3281"/>
<dbReference type="PANTHER" id="PTHR11937">
    <property type="entry name" value="ACTIN"/>
    <property type="match status" value="1"/>
</dbReference>
<dbReference type="Gene3D" id="3.30.420.40">
    <property type="match status" value="2"/>
</dbReference>
<dbReference type="Proteomes" id="UP000000759">
    <property type="component" value="Chromosome 1"/>
</dbReference>
<dbReference type="SUPFAM" id="SSF53067">
    <property type="entry name" value="Actin-like ATPase domain"/>
    <property type="match status" value="2"/>
</dbReference>
<reference evidence="3 4" key="1">
    <citation type="journal article" date="2008" name="Nature">
        <title>The Phaeodactylum genome reveals the evolutionary history of diatom genomes.</title>
        <authorList>
            <person name="Bowler C."/>
            <person name="Allen A.E."/>
            <person name="Badger J.H."/>
            <person name="Grimwood J."/>
            <person name="Jabbari K."/>
            <person name="Kuo A."/>
            <person name="Maheswari U."/>
            <person name="Martens C."/>
            <person name="Maumus F."/>
            <person name="Otillar R.P."/>
            <person name="Rayko E."/>
            <person name="Salamov A."/>
            <person name="Vandepoele K."/>
            <person name="Beszteri B."/>
            <person name="Gruber A."/>
            <person name="Heijde M."/>
            <person name="Katinka M."/>
            <person name="Mock T."/>
            <person name="Valentin K."/>
            <person name="Verret F."/>
            <person name="Berges J.A."/>
            <person name="Brownlee C."/>
            <person name="Cadoret J.P."/>
            <person name="Chiovitti A."/>
            <person name="Choi C.J."/>
            <person name="Coesel S."/>
            <person name="De Martino A."/>
            <person name="Detter J.C."/>
            <person name="Durkin C."/>
            <person name="Falciatore A."/>
            <person name="Fournet J."/>
            <person name="Haruta M."/>
            <person name="Huysman M.J."/>
            <person name="Jenkins B.D."/>
            <person name="Jiroutova K."/>
            <person name="Jorgensen R.E."/>
            <person name="Joubert Y."/>
            <person name="Kaplan A."/>
            <person name="Kroger N."/>
            <person name="Kroth P.G."/>
            <person name="La Roche J."/>
            <person name="Lindquist E."/>
            <person name="Lommer M."/>
            <person name="Martin-Jezequel V."/>
            <person name="Lopez P.J."/>
            <person name="Lucas S."/>
            <person name="Mangogna M."/>
            <person name="McGinnis K."/>
            <person name="Medlin L.K."/>
            <person name="Montsant A."/>
            <person name="Oudot-Le Secq M.P."/>
            <person name="Napoli C."/>
            <person name="Obornik M."/>
            <person name="Parker M.S."/>
            <person name="Petit J.L."/>
            <person name="Porcel B.M."/>
            <person name="Poulsen N."/>
            <person name="Robison M."/>
            <person name="Rychlewski L."/>
            <person name="Rynearson T.A."/>
            <person name="Schmutz J."/>
            <person name="Shapiro H."/>
            <person name="Siaut M."/>
            <person name="Stanley M."/>
            <person name="Sussman M.R."/>
            <person name="Taylor A.R."/>
            <person name="Vardi A."/>
            <person name="von Dassow P."/>
            <person name="Vyverman W."/>
            <person name="Willis A."/>
            <person name="Wyrwicz L.S."/>
            <person name="Rokhsar D.S."/>
            <person name="Weissenbach J."/>
            <person name="Armbrust E.V."/>
            <person name="Green B.R."/>
            <person name="Van de Peer Y."/>
            <person name="Grigoriev I.V."/>
        </authorList>
    </citation>
    <scope>NUCLEOTIDE SEQUENCE [LARGE SCALE GENOMIC DNA]</scope>
    <source>
        <strain evidence="3 4">CCAP 1055/1</strain>
    </source>
</reference>
<dbReference type="OrthoDB" id="6220758at2759"/>
<protein>
    <submittedName>
        <fullName evidence="3">Uncharacterized protein</fullName>
    </submittedName>
</protein>
<evidence type="ECO:0000256" key="1">
    <source>
        <dbReference type="ARBA" id="ARBA00049360"/>
    </source>
</evidence>
<accession>B7FQY7</accession>
<dbReference type="EMBL" id="CM000605">
    <property type="protein sequence ID" value="EEC51952.1"/>
    <property type="molecule type" value="Genomic_DNA"/>
</dbReference>
<comment type="similarity">
    <text evidence="2">Belongs to the actin family.</text>
</comment>
<evidence type="ECO:0000313" key="4">
    <source>
        <dbReference type="Proteomes" id="UP000000759"/>
    </source>
</evidence>
<dbReference type="KEGG" id="pti:PHATRDRAFT_3281"/>
<dbReference type="InterPro" id="IPR043129">
    <property type="entry name" value="ATPase_NBD"/>
</dbReference>
<sequence>LIIDNGGDTLKYGWSTDTLPSLIPNKTARLPQQWTVLVGDQLSTVQNPSQLIGVTHSTERGVVVNLGNQVQVWKPADPDTPEIPAATCAVLLALAPHTPRIMLDLIVQTWLEDLGFAHVGLCVSAVAAAQNVSNDYDTCCVVDLGWSATHIVPTHRQQVLDSRAIRRVPIGGRHLINAWKHFCSYRQWNLMEQEFIVRDVWERTAYVSLDFHTEIALARRLPAGQRPYDREFEEQILNVSVERFTFPEAFFRPSDLGLPLDWASLPQAIVQSIGACPESYQPALYKTIRLIGGLALLSNIKARLLHEIRCLAPAEYDIQLDLDDKPVAEAWQGARKYAATVRYRIWSISRDEWE</sequence>
<dbReference type="Gene3D" id="3.90.640.10">
    <property type="entry name" value="Actin, Chain A, domain 4"/>
    <property type="match status" value="1"/>
</dbReference>
<dbReference type="Pfam" id="PF00022">
    <property type="entry name" value="Actin"/>
    <property type="match status" value="1"/>
</dbReference>
<evidence type="ECO:0000313" key="3">
    <source>
        <dbReference type="EMBL" id="EEC51952.1"/>
    </source>
</evidence>
<organism evidence="3 4">
    <name type="scientific">Phaeodactylum tricornutum (strain CCAP 1055/1)</name>
    <dbReference type="NCBI Taxonomy" id="556484"/>
    <lineage>
        <taxon>Eukaryota</taxon>
        <taxon>Sar</taxon>
        <taxon>Stramenopiles</taxon>
        <taxon>Ochrophyta</taxon>
        <taxon>Bacillariophyta</taxon>
        <taxon>Bacillariophyceae</taxon>
        <taxon>Bacillariophycidae</taxon>
        <taxon>Naviculales</taxon>
        <taxon>Phaeodactylaceae</taxon>
        <taxon>Phaeodactylum</taxon>
    </lineage>
</organism>
<reference evidence="4" key="2">
    <citation type="submission" date="2008-08" db="EMBL/GenBank/DDBJ databases">
        <authorList>
            <consortium name="Diatom Consortium"/>
            <person name="Grigoriev I."/>
            <person name="Grimwood J."/>
            <person name="Kuo A."/>
            <person name="Otillar R.P."/>
            <person name="Salamov A."/>
            <person name="Detter J.C."/>
            <person name="Lindquist E."/>
            <person name="Shapiro H."/>
            <person name="Lucas S."/>
            <person name="Glavina del Rio T."/>
            <person name="Pitluck S."/>
            <person name="Rokhsar D."/>
            <person name="Bowler C."/>
        </authorList>
    </citation>
    <scope>GENOME REANNOTATION</scope>
    <source>
        <strain evidence="4">CCAP 1055/1</strain>
    </source>
</reference>